<dbReference type="InterPro" id="IPR036249">
    <property type="entry name" value="Thioredoxin-like_sf"/>
</dbReference>
<reference evidence="2 3" key="1">
    <citation type="submission" date="2020-01" db="EMBL/GenBank/DDBJ databases">
        <authorList>
            <person name="Kim M.K."/>
        </authorList>
    </citation>
    <scope>NUCLEOTIDE SEQUENCE [LARGE SCALE GENOMIC DNA]</scope>
    <source>
        <strain evidence="2 3">172606-1</strain>
    </source>
</reference>
<evidence type="ECO:0000313" key="2">
    <source>
        <dbReference type="EMBL" id="QHT71599.1"/>
    </source>
</evidence>
<evidence type="ECO:0000259" key="1">
    <source>
        <dbReference type="PROSITE" id="PS51352"/>
    </source>
</evidence>
<keyword evidence="3" id="KW-1185">Reference proteome</keyword>
<dbReference type="EMBL" id="CP048222">
    <property type="protein sequence ID" value="QHT71599.1"/>
    <property type="molecule type" value="Genomic_DNA"/>
</dbReference>
<protein>
    <submittedName>
        <fullName evidence="2">Redoxin domain-containing protein</fullName>
    </submittedName>
</protein>
<dbReference type="SUPFAM" id="SSF52833">
    <property type="entry name" value="Thioredoxin-like"/>
    <property type="match status" value="1"/>
</dbReference>
<gene>
    <name evidence="2" type="ORF">GXP67_35500</name>
</gene>
<feature type="domain" description="Thioredoxin" evidence="1">
    <location>
        <begin position="32"/>
        <end position="205"/>
    </location>
</feature>
<name>A0A6C0GTU9_9BACT</name>
<dbReference type="GO" id="GO:0016491">
    <property type="term" value="F:oxidoreductase activity"/>
    <property type="evidence" value="ECO:0007669"/>
    <property type="project" value="InterPro"/>
</dbReference>
<dbReference type="PROSITE" id="PS51352">
    <property type="entry name" value="THIOREDOXIN_2"/>
    <property type="match status" value="1"/>
</dbReference>
<dbReference type="InterPro" id="IPR000866">
    <property type="entry name" value="AhpC/TSA"/>
</dbReference>
<dbReference type="InterPro" id="IPR013766">
    <property type="entry name" value="Thioredoxin_domain"/>
</dbReference>
<evidence type="ECO:0000313" key="3">
    <source>
        <dbReference type="Proteomes" id="UP000480178"/>
    </source>
</evidence>
<dbReference type="Pfam" id="PF00578">
    <property type="entry name" value="AhpC-TSA"/>
    <property type="match status" value="1"/>
</dbReference>
<dbReference type="Proteomes" id="UP000480178">
    <property type="component" value="Chromosome"/>
</dbReference>
<sequence>MYSYSFSDSELLSISEQWLHKVKSNEPLPQPLTAGSQSPEFVVETYPGIWSGLLSPLAQSSHISLNDLTGYRPLVISFYNPHTHDYGHQQIQTLISLYDKIRALGGELLVITAESAENIQLIASHYKLPFTIVQDAGNRIASQFGLFSAAHPVWDRIAGVDENVATPATYVIAPGGQITYAFADSEFNKQLPVRPMLSAVYSTSSNRIRKVA</sequence>
<dbReference type="RefSeq" id="WP_162447534.1">
    <property type="nucleotide sequence ID" value="NZ_CP048222.1"/>
</dbReference>
<dbReference type="AlphaFoldDB" id="A0A6C0GTU9"/>
<dbReference type="KEGG" id="rhoz:GXP67_35500"/>
<organism evidence="2 3">
    <name type="scientific">Rhodocytophaga rosea</name>
    <dbReference type="NCBI Taxonomy" id="2704465"/>
    <lineage>
        <taxon>Bacteria</taxon>
        <taxon>Pseudomonadati</taxon>
        <taxon>Bacteroidota</taxon>
        <taxon>Cytophagia</taxon>
        <taxon>Cytophagales</taxon>
        <taxon>Rhodocytophagaceae</taxon>
        <taxon>Rhodocytophaga</taxon>
    </lineage>
</organism>
<accession>A0A6C0GTU9</accession>
<proteinExistence type="predicted"/>
<dbReference type="GO" id="GO:0016209">
    <property type="term" value="F:antioxidant activity"/>
    <property type="evidence" value="ECO:0007669"/>
    <property type="project" value="InterPro"/>
</dbReference>
<dbReference type="Gene3D" id="3.40.30.10">
    <property type="entry name" value="Glutaredoxin"/>
    <property type="match status" value="1"/>
</dbReference>